<dbReference type="SUPFAM" id="SSF52540">
    <property type="entry name" value="P-loop containing nucleoside triphosphate hydrolases"/>
    <property type="match status" value="1"/>
</dbReference>
<evidence type="ECO:0000313" key="2">
    <source>
        <dbReference type="EMBL" id="SPY36870.1"/>
    </source>
</evidence>
<dbReference type="InterPro" id="IPR006935">
    <property type="entry name" value="Helicase/UvrB_N"/>
</dbReference>
<gene>
    <name evidence="2" type="ORF">NCTC13076_00249</name>
</gene>
<evidence type="ECO:0000313" key="3">
    <source>
        <dbReference type="Proteomes" id="UP000250070"/>
    </source>
</evidence>
<name>A0A2X1XQM2_9FIRM</name>
<dbReference type="PANTHER" id="PTHR41313:SF1">
    <property type="entry name" value="DNA METHYLASE ADENINE-SPECIFIC DOMAIN-CONTAINING PROTEIN"/>
    <property type="match status" value="1"/>
</dbReference>
<sequence length="409" mass="47401">MTYGTSRVNAYKLIENALNLKDTKVFDQVINDDGSKTSVLNKKETMLASQKQELIKEEFKNWIFEDPDRRYRLEKIYNEKFNSIRNREFDGSNLTFDGMNTEIRLREHQKNAIARTLYGGNTLLAHVVGAGKTFEMVASAMESKKLGLASKSLFVVPNHLTTQIGREFMQLYPSANIMVADKKDFQPKNRKRFIGRIATGEYDAVIIGHSQFEKIPMSKEYQVRHIQDQIDDIVSFIDENKRNRGENFTVKQLEKTKKKLLVRLEKLNDDFKKDDVITFEELGVDKLFIDEAHNYKNLFLHTKMRNVAGIGQSEAFKSSDMYMKCRYMDEMTDGKGVVFATGTPISNSMTELYTMQRYLQYDDLKARGLEHFDAWASTFGETENTFELSPEGTGYRQRQDFQSFITCQN</sequence>
<protein>
    <submittedName>
        <fullName evidence="2">DNA methylase</fullName>
    </submittedName>
</protein>
<keyword evidence="2" id="KW-0808">Transferase</keyword>
<dbReference type="GO" id="GO:0016787">
    <property type="term" value="F:hydrolase activity"/>
    <property type="evidence" value="ECO:0007669"/>
    <property type="project" value="InterPro"/>
</dbReference>
<dbReference type="GO" id="GO:0032259">
    <property type="term" value="P:methylation"/>
    <property type="evidence" value="ECO:0007669"/>
    <property type="project" value="UniProtKB-KW"/>
</dbReference>
<dbReference type="Proteomes" id="UP000250070">
    <property type="component" value="Unassembled WGS sequence"/>
</dbReference>
<accession>A0A2X1XQM2</accession>
<dbReference type="GO" id="GO:0008168">
    <property type="term" value="F:methyltransferase activity"/>
    <property type="evidence" value="ECO:0007669"/>
    <property type="project" value="UniProtKB-KW"/>
</dbReference>
<dbReference type="Gene3D" id="3.40.50.300">
    <property type="entry name" value="P-loop containing nucleotide triphosphate hydrolases"/>
    <property type="match status" value="1"/>
</dbReference>
<feature type="domain" description="Helicase ATP-binding" evidence="1">
    <location>
        <begin position="101"/>
        <end position="372"/>
    </location>
</feature>
<dbReference type="SMART" id="SM00487">
    <property type="entry name" value="DEXDc"/>
    <property type="match status" value="1"/>
</dbReference>
<dbReference type="InterPro" id="IPR052933">
    <property type="entry name" value="DNA_Protect_Modify"/>
</dbReference>
<reference evidence="2 3" key="1">
    <citation type="submission" date="2018-06" db="EMBL/GenBank/DDBJ databases">
        <authorList>
            <consortium name="Pathogen Informatics"/>
            <person name="Doyle S."/>
        </authorList>
    </citation>
    <scope>NUCLEOTIDE SEQUENCE [LARGE SCALE GENOMIC DNA]</scope>
    <source>
        <strain evidence="2 3">NCTC13076</strain>
    </source>
</reference>
<dbReference type="GO" id="GO:0003677">
    <property type="term" value="F:DNA binding"/>
    <property type="evidence" value="ECO:0007669"/>
    <property type="project" value="InterPro"/>
</dbReference>
<dbReference type="Pfam" id="PF04851">
    <property type="entry name" value="ResIII"/>
    <property type="match status" value="1"/>
</dbReference>
<dbReference type="PANTHER" id="PTHR41313">
    <property type="entry name" value="ADENINE-SPECIFIC METHYLTRANSFERASE"/>
    <property type="match status" value="1"/>
</dbReference>
<evidence type="ECO:0000259" key="1">
    <source>
        <dbReference type="SMART" id="SM00487"/>
    </source>
</evidence>
<proteinExistence type="predicted"/>
<keyword evidence="2" id="KW-0489">Methyltransferase</keyword>
<dbReference type="InterPro" id="IPR014001">
    <property type="entry name" value="Helicase_ATP-bd"/>
</dbReference>
<dbReference type="GO" id="GO:0005524">
    <property type="term" value="F:ATP binding"/>
    <property type="evidence" value="ECO:0007669"/>
    <property type="project" value="InterPro"/>
</dbReference>
<dbReference type="AlphaFoldDB" id="A0A2X1XQM2"/>
<dbReference type="EMBL" id="UATM01000020">
    <property type="protein sequence ID" value="SPY36870.1"/>
    <property type="molecule type" value="Genomic_DNA"/>
</dbReference>
<dbReference type="InterPro" id="IPR027417">
    <property type="entry name" value="P-loop_NTPase"/>
</dbReference>
<organism evidence="2 3">
    <name type="scientific">Peptoniphilus harei</name>
    <dbReference type="NCBI Taxonomy" id="54005"/>
    <lineage>
        <taxon>Bacteria</taxon>
        <taxon>Bacillati</taxon>
        <taxon>Bacillota</taxon>
        <taxon>Tissierellia</taxon>
        <taxon>Tissierellales</taxon>
        <taxon>Peptoniphilaceae</taxon>
        <taxon>Peptoniphilus</taxon>
    </lineage>
</organism>